<dbReference type="GO" id="GO:0003677">
    <property type="term" value="F:DNA binding"/>
    <property type="evidence" value="ECO:0007669"/>
    <property type="project" value="TreeGrafter"/>
</dbReference>
<organism evidence="8 9">
    <name type="scientific">Spizellomyces punctatus (strain DAOM BR117)</name>
    <dbReference type="NCBI Taxonomy" id="645134"/>
    <lineage>
        <taxon>Eukaryota</taxon>
        <taxon>Fungi</taxon>
        <taxon>Fungi incertae sedis</taxon>
        <taxon>Chytridiomycota</taxon>
        <taxon>Chytridiomycota incertae sedis</taxon>
        <taxon>Chytridiomycetes</taxon>
        <taxon>Spizellomycetales</taxon>
        <taxon>Spizellomycetaceae</taxon>
        <taxon>Spizellomyces</taxon>
    </lineage>
</organism>
<dbReference type="InParanoid" id="A0A0L0HCD5"/>
<comment type="similarity">
    <text evidence="2">Belongs to the TAF12 family.</text>
</comment>
<dbReference type="CDD" id="cd07981">
    <property type="entry name" value="HFD_TAF12"/>
    <property type="match status" value="1"/>
</dbReference>
<keyword evidence="5" id="KW-0539">Nucleus</keyword>
<dbReference type="Pfam" id="PF03847">
    <property type="entry name" value="TFIID_20kDa"/>
    <property type="match status" value="1"/>
</dbReference>
<feature type="region of interest" description="Disordered" evidence="6">
    <location>
        <begin position="1"/>
        <end position="55"/>
    </location>
</feature>
<dbReference type="GO" id="GO:0046982">
    <property type="term" value="F:protein heterodimerization activity"/>
    <property type="evidence" value="ECO:0007669"/>
    <property type="project" value="InterPro"/>
</dbReference>
<accession>A0A0L0HCD5</accession>
<protein>
    <recommendedName>
        <fullName evidence="7">Transcription initiation factor TFIID subunit 12 domain-containing protein</fullName>
    </recommendedName>
</protein>
<dbReference type="AlphaFoldDB" id="A0A0L0HCD5"/>
<proteinExistence type="inferred from homology"/>
<dbReference type="Gene3D" id="1.10.20.10">
    <property type="entry name" value="Histone, subunit A"/>
    <property type="match status" value="1"/>
</dbReference>
<dbReference type="STRING" id="645134.A0A0L0HCD5"/>
<feature type="domain" description="Transcription initiation factor TFIID subunit 12" evidence="7">
    <location>
        <begin position="241"/>
        <end position="307"/>
    </location>
</feature>
<dbReference type="GO" id="GO:0005669">
    <property type="term" value="C:transcription factor TFIID complex"/>
    <property type="evidence" value="ECO:0007669"/>
    <property type="project" value="InterPro"/>
</dbReference>
<dbReference type="VEuPathDB" id="FungiDB:SPPG_06261"/>
<dbReference type="GO" id="GO:0000124">
    <property type="term" value="C:SAGA complex"/>
    <property type="evidence" value="ECO:0007669"/>
    <property type="project" value="InterPro"/>
</dbReference>
<feature type="compositionally biased region" description="Basic and acidic residues" evidence="6">
    <location>
        <begin position="348"/>
        <end position="358"/>
    </location>
</feature>
<dbReference type="InterPro" id="IPR009072">
    <property type="entry name" value="Histone-fold"/>
</dbReference>
<dbReference type="RefSeq" id="XP_016606616.1">
    <property type="nucleotide sequence ID" value="XM_016754474.1"/>
</dbReference>
<evidence type="ECO:0000256" key="1">
    <source>
        <dbReference type="ARBA" id="ARBA00004123"/>
    </source>
</evidence>
<dbReference type="PANTHER" id="PTHR12264:SF21">
    <property type="entry name" value="TRANSCRIPTION INITIATION FACTOR TFIID SUBUNIT 12"/>
    <property type="match status" value="1"/>
</dbReference>
<keyword evidence="4" id="KW-0804">Transcription</keyword>
<dbReference type="InterPro" id="IPR003228">
    <property type="entry name" value="TFIID_TAF12_dom"/>
</dbReference>
<dbReference type="OMA" id="MEVGMDD"/>
<evidence type="ECO:0000256" key="4">
    <source>
        <dbReference type="ARBA" id="ARBA00023163"/>
    </source>
</evidence>
<dbReference type="GO" id="GO:0017025">
    <property type="term" value="F:TBP-class protein binding"/>
    <property type="evidence" value="ECO:0007669"/>
    <property type="project" value="TreeGrafter"/>
</dbReference>
<evidence type="ECO:0000313" key="8">
    <source>
        <dbReference type="EMBL" id="KNC98576.1"/>
    </source>
</evidence>
<dbReference type="SUPFAM" id="SSF47113">
    <property type="entry name" value="Histone-fold"/>
    <property type="match status" value="1"/>
</dbReference>
<dbReference type="PANTHER" id="PTHR12264">
    <property type="entry name" value="TRANSCRIPTION INITIATION FACTOR TFIID SUBUNIT 12"/>
    <property type="match status" value="1"/>
</dbReference>
<dbReference type="eggNOG" id="KOG1142">
    <property type="taxonomic scope" value="Eukaryota"/>
</dbReference>
<feature type="compositionally biased region" description="Basic and acidic residues" evidence="6">
    <location>
        <begin position="316"/>
        <end position="340"/>
    </location>
</feature>
<feature type="compositionally biased region" description="Basic and acidic residues" evidence="6">
    <location>
        <begin position="375"/>
        <end position="386"/>
    </location>
</feature>
<feature type="region of interest" description="Disordered" evidence="6">
    <location>
        <begin position="309"/>
        <end position="386"/>
    </location>
</feature>
<dbReference type="InterPro" id="IPR037794">
    <property type="entry name" value="TAF12"/>
</dbReference>
<dbReference type="Proteomes" id="UP000053201">
    <property type="component" value="Unassembled WGS sequence"/>
</dbReference>
<evidence type="ECO:0000313" key="9">
    <source>
        <dbReference type="Proteomes" id="UP000053201"/>
    </source>
</evidence>
<evidence type="ECO:0000259" key="7">
    <source>
        <dbReference type="Pfam" id="PF03847"/>
    </source>
</evidence>
<reference evidence="8 9" key="1">
    <citation type="submission" date="2009-08" db="EMBL/GenBank/DDBJ databases">
        <title>The Genome Sequence of Spizellomyces punctatus strain DAOM BR117.</title>
        <authorList>
            <consortium name="The Broad Institute Genome Sequencing Platform"/>
            <person name="Russ C."/>
            <person name="Cuomo C."/>
            <person name="Shea T."/>
            <person name="Young S.K."/>
            <person name="Zeng Q."/>
            <person name="Koehrsen M."/>
            <person name="Haas B."/>
            <person name="Borodovsky M."/>
            <person name="Guigo R."/>
            <person name="Alvarado L."/>
            <person name="Berlin A."/>
            <person name="Bochicchio J."/>
            <person name="Borenstein D."/>
            <person name="Chapman S."/>
            <person name="Chen Z."/>
            <person name="Engels R."/>
            <person name="Freedman E."/>
            <person name="Gellesch M."/>
            <person name="Goldberg J."/>
            <person name="Griggs A."/>
            <person name="Gujja S."/>
            <person name="Heiman D."/>
            <person name="Hepburn T."/>
            <person name="Howarth C."/>
            <person name="Jen D."/>
            <person name="Larson L."/>
            <person name="Lewis B."/>
            <person name="Mehta T."/>
            <person name="Park D."/>
            <person name="Pearson M."/>
            <person name="Roberts A."/>
            <person name="Saif S."/>
            <person name="Shenoy N."/>
            <person name="Sisk P."/>
            <person name="Stolte C."/>
            <person name="Sykes S."/>
            <person name="Thomson T."/>
            <person name="Walk T."/>
            <person name="White J."/>
            <person name="Yandava C."/>
            <person name="Burger G."/>
            <person name="Gray M.W."/>
            <person name="Holland P.W.H."/>
            <person name="King N."/>
            <person name="Lang F.B.F."/>
            <person name="Roger A.J."/>
            <person name="Ruiz-Trillo I."/>
            <person name="Lander E."/>
            <person name="Nusbaum C."/>
        </authorList>
    </citation>
    <scope>NUCLEOTIDE SEQUENCE [LARGE SCALE GENOMIC DNA]</scope>
    <source>
        <strain evidence="8 9">DAOM BR117</strain>
    </source>
</reference>
<evidence type="ECO:0000256" key="5">
    <source>
        <dbReference type="ARBA" id="ARBA00023242"/>
    </source>
</evidence>
<evidence type="ECO:0000256" key="3">
    <source>
        <dbReference type="ARBA" id="ARBA00023015"/>
    </source>
</evidence>
<dbReference type="GO" id="GO:0051123">
    <property type="term" value="P:RNA polymerase II preinitiation complex assembly"/>
    <property type="evidence" value="ECO:0007669"/>
    <property type="project" value="TreeGrafter"/>
</dbReference>
<dbReference type="OrthoDB" id="2193432at2759"/>
<feature type="region of interest" description="Disordered" evidence="6">
    <location>
        <begin position="126"/>
        <end position="157"/>
    </location>
</feature>
<gene>
    <name evidence="8" type="ORF">SPPG_06261</name>
</gene>
<keyword evidence="3" id="KW-0805">Transcription regulation</keyword>
<evidence type="ECO:0000256" key="2">
    <source>
        <dbReference type="ARBA" id="ARBA00007530"/>
    </source>
</evidence>
<name>A0A0L0HCD5_SPIPD</name>
<feature type="compositionally biased region" description="Low complexity" evidence="6">
    <location>
        <begin position="26"/>
        <end position="41"/>
    </location>
</feature>
<comment type="subcellular location">
    <subcellularLocation>
        <location evidence="1">Nucleus</location>
    </subcellularLocation>
</comment>
<dbReference type="EMBL" id="KQ257460">
    <property type="protein sequence ID" value="KNC98576.1"/>
    <property type="molecule type" value="Genomic_DNA"/>
</dbReference>
<evidence type="ECO:0000256" key="6">
    <source>
        <dbReference type="SAM" id="MobiDB-lite"/>
    </source>
</evidence>
<keyword evidence="9" id="KW-1185">Reference proteome</keyword>
<sequence length="386" mass="40976">MSDTPHSGRGRGRGRGRGVSMARIPSSASDTTSTSSATFASPVLPPSTMAGSPAVRPAPLLRSQSVPQYSSSPLAVAVSLPNSPTTATTAAGNVFHYQPGHPQYPTYLAALHYYMNQYNVASPNGNPAATGLPGATPSSTPGATPVASPQNPPDFQRQASISSAVPGLENAAGSIVTGAASTQHNRQTPNTARNMHSSIISSLSANLQAASSRPPMLPGAAGLSTRPTMPPVDPSTLPILTKDRIRHMVAQVDPLQRLENDVEEMMLEIANDFIARVTEKACKLARHRGSDSVAVRDARIPLEQDWGIRVPGFGTDTRDRDDREEPSGEKDTLTDTEKTRQHIARMQKVREAIREAGRGKHMHQGAGGVKKIAAKGKDKAKEKRRS</sequence>
<dbReference type="GeneID" id="27689584"/>